<evidence type="ECO:0000256" key="1">
    <source>
        <dbReference type="SAM" id="Phobius"/>
    </source>
</evidence>
<evidence type="ECO:0000313" key="3">
    <source>
        <dbReference type="Proteomes" id="UP000002066"/>
    </source>
</evidence>
<name>A0A8D3WG51_STRFA</name>
<reference evidence="2 3" key="1">
    <citation type="submission" date="2011-01" db="EMBL/GenBank/DDBJ databases">
        <title>Complete sequence of chromosome of Streptomyces flavogriseus ATCC 33331.</title>
        <authorList>
            <consortium name="US DOE Joint Genome Institute"/>
            <person name="Lucas S."/>
            <person name="Copeland A."/>
            <person name="Lapidus A."/>
            <person name="Cheng J.-F."/>
            <person name="Goodwin L."/>
            <person name="Pitluck S."/>
            <person name="Davenport K."/>
            <person name="Detter J.C."/>
            <person name="Han C."/>
            <person name="Tapia R."/>
            <person name="Land M."/>
            <person name="Hauser L."/>
            <person name="Kyrpides N."/>
            <person name="Ivanova N."/>
            <person name="Ovchinnikova G."/>
            <person name="Pagani I."/>
            <person name="Brumm P."/>
            <person name="Mead D."/>
            <person name="Woyke T."/>
        </authorList>
    </citation>
    <scope>NUCLEOTIDE SEQUENCE [LARGE SCALE GENOMIC DNA]</scope>
    <source>
        <strain evidence="3">ATCC 33331 / IAF-45CD</strain>
    </source>
</reference>
<accession>A0A8D3WG51</accession>
<feature type="transmembrane region" description="Helical" evidence="1">
    <location>
        <begin position="6"/>
        <end position="34"/>
    </location>
</feature>
<sequence>MPIDYLPTAVIIPGVLGFVILVLLYAGVVLPTIWSRCPERRKAAHRTLDMLLKARRGLRRIGQ</sequence>
<dbReference type="EMBL" id="CP002475">
    <property type="protein sequence ID" value="ADW02033.1"/>
    <property type="molecule type" value="Genomic_DNA"/>
</dbReference>
<organism evidence="2 3">
    <name type="scientific">Streptomyces pratensis (strain ATCC 33331 / IAF-45CD)</name>
    <dbReference type="NCBI Taxonomy" id="591167"/>
    <lineage>
        <taxon>Bacteria</taxon>
        <taxon>Bacillati</taxon>
        <taxon>Actinomycetota</taxon>
        <taxon>Actinomycetes</taxon>
        <taxon>Kitasatosporales</taxon>
        <taxon>Streptomycetaceae</taxon>
        <taxon>Streptomyces</taxon>
    </lineage>
</organism>
<gene>
    <name evidence="2" type="ordered locus">Sfla_0569</name>
</gene>
<dbReference type="KEGG" id="sfa:Sfla_0569"/>
<protein>
    <submittedName>
        <fullName evidence="2">Uncharacterized protein</fullName>
    </submittedName>
</protein>
<dbReference type="Proteomes" id="UP000002066">
    <property type="component" value="Chromosome"/>
</dbReference>
<keyword evidence="1" id="KW-0472">Membrane</keyword>
<keyword evidence="1" id="KW-0812">Transmembrane</keyword>
<dbReference type="AlphaFoldDB" id="A0A8D3WG51"/>
<evidence type="ECO:0000313" key="2">
    <source>
        <dbReference type="EMBL" id="ADW02033.1"/>
    </source>
</evidence>
<keyword evidence="1" id="KW-1133">Transmembrane helix</keyword>
<proteinExistence type="predicted"/>